<dbReference type="PANTHER" id="PTHR23308">
    <property type="entry name" value="NUCLEAR INHIBITOR OF PROTEIN PHOSPHATASE-1"/>
    <property type="match status" value="1"/>
</dbReference>
<dbReference type="InterPro" id="IPR050923">
    <property type="entry name" value="Cell_Proc_Reg/RNA_Proc"/>
</dbReference>
<evidence type="ECO:0000313" key="3">
    <source>
        <dbReference type="EMBL" id="BCL61628.1"/>
    </source>
</evidence>
<dbReference type="InterPro" id="IPR000253">
    <property type="entry name" value="FHA_dom"/>
</dbReference>
<dbReference type="SMART" id="SM00240">
    <property type="entry name" value="FHA"/>
    <property type="match status" value="1"/>
</dbReference>
<feature type="domain" description="FHA" evidence="2">
    <location>
        <begin position="24"/>
        <end position="73"/>
    </location>
</feature>
<dbReference type="KEGG" id="dbk:DGMP_23210"/>
<dbReference type="RefSeq" id="WP_228854058.1">
    <property type="nucleotide sequence ID" value="NZ_AP024086.1"/>
</dbReference>
<proteinExistence type="predicted"/>
<dbReference type="Pfam" id="PF00498">
    <property type="entry name" value="FHA"/>
    <property type="match status" value="1"/>
</dbReference>
<evidence type="ECO:0000256" key="1">
    <source>
        <dbReference type="SAM" id="MobiDB-lite"/>
    </source>
</evidence>
<dbReference type="EMBL" id="AP024086">
    <property type="protein sequence ID" value="BCL61628.1"/>
    <property type="molecule type" value="Genomic_DNA"/>
</dbReference>
<sequence length="156" mass="18000">MPIITLRFKDKEIRDYPVGVGQTCTIGRKSTNDIVIDNLAVSGFHARIESVVSTFILRDLESTNGTFVNKEKITVHNLRHRDVILIGKHELIFDRSDMKEQRGEDDPFQDDKTRILDTNEYRKLMKNEGQPIPSGEEGQEEEKKGFFAKLFKWMTG</sequence>
<evidence type="ECO:0000313" key="4">
    <source>
        <dbReference type="Proteomes" id="UP000826725"/>
    </source>
</evidence>
<feature type="region of interest" description="Disordered" evidence="1">
    <location>
        <begin position="122"/>
        <end position="143"/>
    </location>
</feature>
<evidence type="ECO:0000259" key="2">
    <source>
        <dbReference type="PROSITE" id="PS50006"/>
    </source>
</evidence>
<dbReference type="PROSITE" id="PS50006">
    <property type="entry name" value="FHA_DOMAIN"/>
    <property type="match status" value="1"/>
</dbReference>
<organism evidence="3 4">
    <name type="scientific">Desulfomarina profundi</name>
    <dbReference type="NCBI Taxonomy" id="2772557"/>
    <lineage>
        <taxon>Bacteria</taxon>
        <taxon>Pseudomonadati</taxon>
        <taxon>Thermodesulfobacteriota</taxon>
        <taxon>Desulfobulbia</taxon>
        <taxon>Desulfobulbales</taxon>
        <taxon>Desulfobulbaceae</taxon>
        <taxon>Desulfomarina</taxon>
    </lineage>
</organism>
<gene>
    <name evidence="3" type="ORF">DGMP_23210</name>
</gene>
<name>A0A8D5FM87_9BACT</name>
<accession>A0A8D5FM87</accession>
<dbReference type="AlphaFoldDB" id="A0A8D5FM87"/>
<reference evidence="3" key="1">
    <citation type="submission" date="2020-09" db="EMBL/GenBank/DDBJ databases">
        <title>Desulfogranum mesoprofundum gen. nov., sp. nov., a novel mesophilic, sulfate-reducing chemolithoautotroph isolated from a deep-sea hydrothermal vent chimney in the Suiyo Seamount.</title>
        <authorList>
            <person name="Hashimoto Y."/>
            <person name="Nakagawa S."/>
        </authorList>
    </citation>
    <scope>NUCLEOTIDE SEQUENCE</scope>
    <source>
        <strain evidence="3">KT2</strain>
    </source>
</reference>
<keyword evidence="4" id="KW-1185">Reference proteome</keyword>
<protein>
    <recommendedName>
        <fullName evidence="2">FHA domain-containing protein</fullName>
    </recommendedName>
</protein>
<dbReference type="Proteomes" id="UP000826725">
    <property type="component" value="Chromosome"/>
</dbReference>
<dbReference type="CDD" id="cd00060">
    <property type="entry name" value="FHA"/>
    <property type="match status" value="1"/>
</dbReference>